<dbReference type="SUPFAM" id="SSF81383">
    <property type="entry name" value="F-box domain"/>
    <property type="match status" value="1"/>
</dbReference>
<dbReference type="AlphaFoldDB" id="A0AAN9YLL8"/>
<reference evidence="3 4" key="1">
    <citation type="journal article" date="2023" name="PLoS ONE">
        <title>Cytospora paraplurivora sp. nov. isolated from orchards with fruit tree decline syndrome in Ontario, Canada.</title>
        <authorList>
            <person name="Ilyukhin E."/>
            <person name="Nguyen H.D.T."/>
            <person name="Castle A.J."/>
            <person name="Ellouze W."/>
        </authorList>
    </citation>
    <scope>NUCLEOTIDE SEQUENCE [LARGE SCALE GENOMIC DNA]</scope>
    <source>
        <strain evidence="3 4">FDS-564</strain>
    </source>
</reference>
<comment type="caution">
    <text evidence="3">The sequence shown here is derived from an EMBL/GenBank/DDBJ whole genome shotgun (WGS) entry which is preliminary data.</text>
</comment>
<evidence type="ECO:0000259" key="2">
    <source>
        <dbReference type="PROSITE" id="PS50181"/>
    </source>
</evidence>
<accession>A0AAN9YLL8</accession>
<dbReference type="PROSITE" id="PS50181">
    <property type="entry name" value="FBOX"/>
    <property type="match status" value="1"/>
</dbReference>
<proteinExistence type="predicted"/>
<dbReference type="InterPro" id="IPR001810">
    <property type="entry name" value="F-box_dom"/>
</dbReference>
<dbReference type="EMBL" id="JAJSPL020000004">
    <property type="protein sequence ID" value="KAK7747244.1"/>
    <property type="molecule type" value="Genomic_DNA"/>
</dbReference>
<keyword evidence="4" id="KW-1185">Reference proteome</keyword>
<gene>
    <name evidence="3" type="ORF">SLS53_001497</name>
</gene>
<feature type="compositionally biased region" description="Basic residues" evidence="1">
    <location>
        <begin position="52"/>
        <end position="65"/>
    </location>
</feature>
<evidence type="ECO:0000313" key="3">
    <source>
        <dbReference type="EMBL" id="KAK7747244.1"/>
    </source>
</evidence>
<sequence length="368" mass="42319">MPPADPGTKEPPWPDGPDEPREPGGEDKETVNKPSRDRVANDGSLTVYSKRSERRRKKQHLKQSRPRGEVRSLLDLPFDIIVHVFSFLRPSDVFRLSRTCHPLNTFLLGEHAALISRSIVQWRYSCLVKAIRLPVLLSDLADPHLRALLQSSERLNKLDIHRRPYQHIKPPDPSLVCTCLTCVLRWNILCLIVDFAHWQDNLDAGVPLPIIPRGRQPEWNVKLLEAHATIVEKAVNPLIGGKASPLWYAAILEAHLNSTIRSIRRHSANKGNKRPRFRMTLRDAASGTDDFLQRVGPPSVDFPFHRDNYYMLEAYLPNRSWFKEQGRWGYMPAEQHERDLEQIKTRASGRNEPPAELEDDFDKVVRHP</sequence>
<dbReference type="CDD" id="cd09917">
    <property type="entry name" value="F-box_SF"/>
    <property type="match status" value="1"/>
</dbReference>
<dbReference type="Pfam" id="PF12937">
    <property type="entry name" value="F-box-like"/>
    <property type="match status" value="1"/>
</dbReference>
<feature type="compositionally biased region" description="Pro residues" evidence="1">
    <location>
        <begin position="1"/>
        <end position="15"/>
    </location>
</feature>
<protein>
    <recommendedName>
        <fullName evidence="2">F-box domain-containing protein</fullName>
    </recommendedName>
</protein>
<dbReference type="Proteomes" id="UP001320245">
    <property type="component" value="Unassembled WGS sequence"/>
</dbReference>
<name>A0AAN9YLL8_9PEZI</name>
<organism evidence="3 4">
    <name type="scientific">Cytospora paraplurivora</name>
    <dbReference type="NCBI Taxonomy" id="2898453"/>
    <lineage>
        <taxon>Eukaryota</taxon>
        <taxon>Fungi</taxon>
        <taxon>Dikarya</taxon>
        <taxon>Ascomycota</taxon>
        <taxon>Pezizomycotina</taxon>
        <taxon>Sordariomycetes</taxon>
        <taxon>Sordariomycetidae</taxon>
        <taxon>Diaporthales</taxon>
        <taxon>Cytosporaceae</taxon>
        <taxon>Cytospora</taxon>
    </lineage>
</organism>
<dbReference type="InterPro" id="IPR036047">
    <property type="entry name" value="F-box-like_dom_sf"/>
</dbReference>
<evidence type="ECO:0000256" key="1">
    <source>
        <dbReference type="SAM" id="MobiDB-lite"/>
    </source>
</evidence>
<evidence type="ECO:0000313" key="4">
    <source>
        <dbReference type="Proteomes" id="UP001320245"/>
    </source>
</evidence>
<feature type="region of interest" description="Disordered" evidence="1">
    <location>
        <begin position="1"/>
        <end position="66"/>
    </location>
</feature>
<feature type="domain" description="F-box" evidence="2">
    <location>
        <begin position="70"/>
        <end position="107"/>
    </location>
</feature>
<feature type="compositionally biased region" description="Basic and acidic residues" evidence="1">
    <location>
        <begin position="18"/>
        <end position="40"/>
    </location>
</feature>
<feature type="region of interest" description="Disordered" evidence="1">
    <location>
        <begin position="339"/>
        <end position="368"/>
    </location>
</feature>